<reference evidence="2" key="3">
    <citation type="submission" date="2021-06" db="EMBL/GenBank/DDBJ databases">
        <title>Genomic Description and Analysis of Intracellular Bacteria, Candidatus Berkiella cookevillensis and Candidatus Berkiella aquae.</title>
        <authorList>
            <person name="Kidane D.T."/>
            <person name="Mehari Y.T."/>
            <person name="Rice F.C."/>
            <person name="Arivett B.A."/>
            <person name="Farone A.L."/>
            <person name="Berk S.G."/>
            <person name="Farone M.B."/>
        </authorList>
    </citation>
    <scope>NUCLEOTIDE SEQUENCE</scope>
    <source>
        <strain evidence="2">HT99</strain>
    </source>
</reference>
<dbReference type="STRING" id="295108.HT99x_00858"/>
<dbReference type="EMBL" id="LKAJ01000002">
    <property type="protein sequence ID" value="KRG22435.1"/>
    <property type="molecule type" value="Genomic_DNA"/>
</dbReference>
<evidence type="ECO:0000313" key="1">
    <source>
        <dbReference type="EMBL" id="KRG22435.1"/>
    </source>
</evidence>
<keyword evidence="3" id="KW-1185">Reference proteome</keyword>
<name>A0A0Q9Z1T3_9GAMM</name>
<reference evidence="1" key="1">
    <citation type="submission" date="2015-09" db="EMBL/GenBank/DDBJ databases">
        <title>Draft Genome Sequences of Two Novel Amoeba-resistant Intranuclear Bacteria, Candidatus Berkiella cookevillensis and Candidatus Berkiella aquae.</title>
        <authorList>
            <person name="Mehari Y.T."/>
            <person name="Arivett B.A."/>
            <person name="Farone A.L."/>
            <person name="Gunderson J.H."/>
            <person name="Farone M.B."/>
        </authorList>
    </citation>
    <scope>NUCLEOTIDE SEQUENCE [LARGE SCALE GENOMIC DNA]</scope>
    <source>
        <strain evidence="1">HT99</strain>
    </source>
</reference>
<proteinExistence type="predicted"/>
<gene>
    <name evidence="1" type="ORF">HT99x_00858</name>
    <name evidence="2" type="ORF">HT99x_013055</name>
</gene>
<dbReference type="EMBL" id="LKAJ02000001">
    <property type="protein sequence ID" value="MCS5712364.1"/>
    <property type="molecule type" value="Genomic_DNA"/>
</dbReference>
<comment type="caution">
    <text evidence="1">The sequence shown here is derived from an EMBL/GenBank/DDBJ whole genome shotgun (WGS) entry which is preliminary data.</text>
</comment>
<organism evidence="1">
    <name type="scientific">Candidatus Berkiella aquae</name>
    <dbReference type="NCBI Taxonomy" id="295108"/>
    <lineage>
        <taxon>Bacteria</taxon>
        <taxon>Pseudomonadati</taxon>
        <taxon>Pseudomonadota</taxon>
        <taxon>Gammaproteobacteria</taxon>
        <taxon>Candidatus Berkiellales</taxon>
        <taxon>Candidatus Berkiellaceae</taxon>
        <taxon>Candidatus Berkiella</taxon>
    </lineage>
</organism>
<protein>
    <submittedName>
        <fullName evidence="1">Uncharacterized protein</fullName>
    </submittedName>
</protein>
<sequence length="79" mass="8539">MKLLNLENCQKVSGGDVNVSVSANVPTENTDQFVHLLGMLLTGQLNAKVLGAILDNEADSFNNMPIDKITIGNFQITHI</sequence>
<accession>A0A0Q9Z1T3</accession>
<dbReference type="AlphaFoldDB" id="A0A0Q9Z1T3"/>
<evidence type="ECO:0000313" key="3">
    <source>
        <dbReference type="Proteomes" id="UP000051497"/>
    </source>
</evidence>
<dbReference type="Proteomes" id="UP000051497">
    <property type="component" value="Unassembled WGS sequence"/>
</dbReference>
<evidence type="ECO:0000313" key="2">
    <source>
        <dbReference type="EMBL" id="MCS5712364.1"/>
    </source>
</evidence>
<dbReference type="RefSeq" id="WP_075065484.1">
    <property type="nucleotide sequence ID" value="NZ_LKAJ02000001.1"/>
</dbReference>
<reference evidence="2" key="2">
    <citation type="journal article" date="2016" name="Genome Announc.">
        <title>Draft Genome Sequences of Two Novel Amoeba-Resistant Intranuclear Bacteria, 'Candidatus Berkiella cookevillensis' and 'Candidatus Berkiella aquae'.</title>
        <authorList>
            <person name="Mehari Y.T."/>
            <person name="Arivett B.A."/>
            <person name="Farone A.L."/>
            <person name="Gunderson J.H."/>
            <person name="Farone M.B."/>
        </authorList>
    </citation>
    <scope>NUCLEOTIDE SEQUENCE</scope>
    <source>
        <strain evidence="2">HT99</strain>
    </source>
</reference>